<feature type="compositionally biased region" description="Basic and acidic residues" evidence="1">
    <location>
        <begin position="159"/>
        <end position="183"/>
    </location>
</feature>
<dbReference type="Proteomes" id="UP000007148">
    <property type="component" value="Unassembled WGS sequence"/>
</dbReference>
<feature type="compositionally biased region" description="Basic and acidic residues" evidence="1">
    <location>
        <begin position="54"/>
        <end position="65"/>
    </location>
</feature>
<dbReference type="AlphaFoldDB" id="G4TCH2"/>
<feature type="compositionally biased region" description="Acidic residues" evidence="1">
    <location>
        <begin position="26"/>
        <end position="35"/>
    </location>
</feature>
<feature type="compositionally biased region" description="Low complexity" evidence="1">
    <location>
        <begin position="142"/>
        <end position="158"/>
    </location>
</feature>
<feature type="compositionally biased region" description="Polar residues" evidence="1">
    <location>
        <begin position="36"/>
        <end position="53"/>
    </location>
</feature>
<dbReference type="OrthoDB" id="3366546at2759"/>
<protein>
    <submittedName>
        <fullName evidence="2">Uncharacterized protein</fullName>
    </submittedName>
</protein>
<sequence length="192" mass="21243">METNERGFSVYAAAAQAIEIKVHGDDGDEESDQQCDDTASNSTGAGQAATDSQELGRHGKRDRQVLELTRTGILSNRRPNTSQRRVVEDNLIPDCGTSSAVTEGGSKGDLLAMAKREAARRELYRRFYRGEIISEQSEQAEATDSGTGQGDGSSSADSRAQRKAERRQRREERRALKQQAKDQKTKKRRKVV</sequence>
<feature type="region of interest" description="Disordered" evidence="1">
    <location>
        <begin position="23"/>
        <end position="105"/>
    </location>
</feature>
<name>G4TCH2_SERID</name>
<organism evidence="2 3">
    <name type="scientific">Serendipita indica (strain DSM 11827)</name>
    <name type="common">Root endophyte fungus</name>
    <name type="synonym">Piriformospora indica</name>
    <dbReference type="NCBI Taxonomy" id="1109443"/>
    <lineage>
        <taxon>Eukaryota</taxon>
        <taxon>Fungi</taxon>
        <taxon>Dikarya</taxon>
        <taxon>Basidiomycota</taxon>
        <taxon>Agaricomycotina</taxon>
        <taxon>Agaricomycetes</taxon>
        <taxon>Sebacinales</taxon>
        <taxon>Serendipitaceae</taxon>
        <taxon>Serendipita</taxon>
    </lineage>
</organism>
<dbReference type="HOGENOM" id="CLU_1415677_0_0_1"/>
<evidence type="ECO:0000256" key="1">
    <source>
        <dbReference type="SAM" id="MobiDB-lite"/>
    </source>
</evidence>
<accession>G4TCH2</accession>
<comment type="caution">
    <text evidence="2">The sequence shown here is derived from an EMBL/GenBank/DDBJ whole genome shotgun (WGS) entry which is preliminary data.</text>
</comment>
<dbReference type="STRING" id="1109443.G4TCH2"/>
<feature type="region of interest" description="Disordered" evidence="1">
    <location>
        <begin position="131"/>
        <end position="192"/>
    </location>
</feature>
<dbReference type="eggNOG" id="ENOG502S8NF">
    <property type="taxonomic scope" value="Eukaryota"/>
</dbReference>
<keyword evidence="3" id="KW-1185">Reference proteome</keyword>
<evidence type="ECO:0000313" key="3">
    <source>
        <dbReference type="Proteomes" id="UP000007148"/>
    </source>
</evidence>
<gene>
    <name evidence="2" type="ORF">PIIN_02874</name>
</gene>
<feature type="compositionally biased region" description="Polar residues" evidence="1">
    <location>
        <begin position="72"/>
        <end position="84"/>
    </location>
</feature>
<dbReference type="InParanoid" id="G4TCH2"/>
<evidence type="ECO:0000313" key="2">
    <source>
        <dbReference type="EMBL" id="CCA69015.1"/>
    </source>
</evidence>
<proteinExistence type="predicted"/>
<dbReference type="EMBL" id="CAFZ01000045">
    <property type="protein sequence ID" value="CCA69015.1"/>
    <property type="molecule type" value="Genomic_DNA"/>
</dbReference>
<reference evidence="2 3" key="1">
    <citation type="journal article" date="2011" name="PLoS Pathog.">
        <title>Endophytic Life Strategies Decoded by Genome and Transcriptome Analyses of the Mutualistic Root Symbiont Piriformospora indica.</title>
        <authorList>
            <person name="Zuccaro A."/>
            <person name="Lahrmann U."/>
            <person name="Guldener U."/>
            <person name="Langen G."/>
            <person name="Pfiffi S."/>
            <person name="Biedenkopf D."/>
            <person name="Wong P."/>
            <person name="Samans B."/>
            <person name="Grimm C."/>
            <person name="Basiewicz M."/>
            <person name="Murat C."/>
            <person name="Martin F."/>
            <person name="Kogel K.H."/>
        </authorList>
    </citation>
    <scope>NUCLEOTIDE SEQUENCE [LARGE SCALE GENOMIC DNA]</scope>
    <source>
        <strain evidence="2 3">DSM 11827</strain>
    </source>
</reference>